<keyword evidence="2" id="KW-1185">Reference proteome</keyword>
<dbReference type="AlphaFoldDB" id="A0A371DVD0"/>
<proteinExistence type="predicted"/>
<dbReference type="STRING" id="139420.A0A371DVD0"/>
<dbReference type="InterPro" id="IPR053720">
    <property type="entry name" value="Psm_Assembly_Chaperone"/>
</dbReference>
<accession>A0A371DVD0</accession>
<evidence type="ECO:0000313" key="1">
    <source>
        <dbReference type="EMBL" id="RDX56471.1"/>
    </source>
</evidence>
<dbReference type="InterPro" id="IPR018788">
    <property type="entry name" value="Proteasome_assmbl_chp_3"/>
</dbReference>
<evidence type="ECO:0008006" key="3">
    <source>
        <dbReference type="Google" id="ProtNLM"/>
    </source>
</evidence>
<gene>
    <name evidence="1" type="ORF">OH76DRAFT_1477079</name>
</gene>
<sequence>MLQTANVAREIEGVQTDVLLQAFADRILVLVTQLGKVGSLIQATVPSTMPLLPAPPPDPEQPNVVPLPVPPPSLQLTPLLGSAPTERIQTLHSLYASHISTLVWTMEEDSVMEADRRAVVVGIALAKAPGTVADSSSELSPHDRRVFYGVMEMLRDLLAQK</sequence>
<name>A0A371DVD0_9APHY</name>
<dbReference type="EMBL" id="KZ857380">
    <property type="protein sequence ID" value="RDX56471.1"/>
    <property type="molecule type" value="Genomic_DNA"/>
</dbReference>
<dbReference type="Gene3D" id="3.30.230.90">
    <property type="match status" value="1"/>
</dbReference>
<dbReference type="OrthoDB" id="5593278at2759"/>
<evidence type="ECO:0000313" key="2">
    <source>
        <dbReference type="Proteomes" id="UP000256964"/>
    </source>
</evidence>
<organism evidence="1 2">
    <name type="scientific">Lentinus brumalis</name>
    <dbReference type="NCBI Taxonomy" id="2498619"/>
    <lineage>
        <taxon>Eukaryota</taxon>
        <taxon>Fungi</taxon>
        <taxon>Dikarya</taxon>
        <taxon>Basidiomycota</taxon>
        <taxon>Agaricomycotina</taxon>
        <taxon>Agaricomycetes</taxon>
        <taxon>Polyporales</taxon>
        <taxon>Polyporaceae</taxon>
        <taxon>Lentinus</taxon>
    </lineage>
</organism>
<dbReference type="PANTHER" id="PTHR31051">
    <property type="entry name" value="PROTEASOME ASSEMBLY CHAPERONE 3"/>
    <property type="match status" value="1"/>
</dbReference>
<dbReference type="GO" id="GO:0043248">
    <property type="term" value="P:proteasome assembly"/>
    <property type="evidence" value="ECO:0007669"/>
    <property type="project" value="InterPro"/>
</dbReference>
<protein>
    <recommendedName>
        <fullName evidence="3">Proteasome assembly chaperone 3</fullName>
    </recommendedName>
</protein>
<dbReference type="Proteomes" id="UP000256964">
    <property type="component" value="Unassembled WGS sequence"/>
</dbReference>
<reference evidence="1 2" key="1">
    <citation type="journal article" date="2018" name="Biotechnol. Biofuels">
        <title>Integrative visual omics of the white-rot fungus Polyporus brumalis exposes the biotechnological potential of its oxidative enzymes for delignifying raw plant biomass.</title>
        <authorList>
            <person name="Miyauchi S."/>
            <person name="Rancon A."/>
            <person name="Drula E."/>
            <person name="Hage H."/>
            <person name="Chaduli D."/>
            <person name="Favel A."/>
            <person name="Grisel S."/>
            <person name="Henrissat B."/>
            <person name="Herpoel-Gimbert I."/>
            <person name="Ruiz-Duenas F.J."/>
            <person name="Chevret D."/>
            <person name="Hainaut M."/>
            <person name="Lin J."/>
            <person name="Wang M."/>
            <person name="Pangilinan J."/>
            <person name="Lipzen A."/>
            <person name="Lesage-Meessen L."/>
            <person name="Navarro D."/>
            <person name="Riley R."/>
            <person name="Grigoriev I.V."/>
            <person name="Zhou S."/>
            <person name="Raouche S."/>
            <person name="Rosso M.N."/>
        </authorList>
    </citation>
    <scope>NUCLEOTIDE SEQUENCE [LARGE SCALE GENOMIC DNA]</scope>
    <source>
        <strain evidence="1 2">BRFM 1820</strain>
    </source>
</reference>
<dbReference type="PANTHER" id="PTHR31051:SF1">
    <property type="entry name" value="PROTEASOME ASSEMBLY CHAPERONE 3"/>
    <property type="match status" value="1"/>
</dbReference>